<keyword evidence="3" id="KW-1185">Reference proteome</keyword>
<reference evidence="2" key="1">
    <citation type="submission" date="2021-02" db="EMBL/GenBank/DDBJ databases">
        <title>The CRISPR/cas machinery reduction and long-range gene transfer in the hot spring cyanobacterium Synechococcus.</title>
        <authorList>
            <person name="Dvorak P."/>
            <person name="Jahodarova E."/>
            <person name="Hasler P."/>
            <person name="Poulickova A."/>
        </authorList>
    </citation>
    <scope>NUCLEOTIDE SEQUENCE</scope>
    <source>
        <strain evidence="2">Rupite</strain>
    </source>
</reference>
<dbReference type="Pfam" id="PF07995">
    <property type="entry name" value="GSDH"/>
    <property type="match status" value="1"/>
</dbReference>
<dbReference type="InterPro" id="IPR011042">
    <property type="entry name" value="6-blade_b-propeller_TolB-like"/>
</dbReference>
<gene>
    <name evidence="2" type="ORF">JX360_10515</name>
</gene>
<organism evidence="2 3">
    <name type="scientific">Thermostichus vulcanus str. 'Rupite'</name>
    <dbReference type="NCBI Taxonomy" id="2813851"/>
    <lineage>
        <taxon>Bacteria</taxon>
        <taxon>Bacillati</taxon>
        <taxon>Cyanobacteriota</taxon>
        <taxon>Cyanophyceae</taxon>
        <taxon>Thermostichales</taxon>
        <taxon>Thermostichaceae</taxon>
        <taxon>Thermostichus</taxon>
    </lineage>
</organism>
<dbReference type="Proteomes" id="UP000830835">
    <property type="component" value="Unassembled WGS sequence"/>
</dbReference>
<comment type="caution">
    <text evidence="2">The sequence shown here is derived from an EMBL/GenBank/DDBJ whole genome shotgun (WGS) entry which is preliminary data.</text>
</comment>
<protein>
    <submittedName>
        <fullName evidence="2">PQQ-dependent sugar dehydrogenase</fullName>
    </submittedName>
</protein>
<name>A0ABT0CC24_THEVL</name>
<proteinExistence type="predicted"/>
<accession>A0ABT0CC24</accession>
<feature type="domain" description="Glucose/Sorbosone dehydrogenase" evidence="1">
    <location>
        <begin position="30"/>
        <end position="360"/>
    </location>
</feature>
<dbReference type="InterPro" id="IPR012938">
    <property type="entry name" value="Glc/Sorbosone_DH"/>
</dbReference>
<evidence type="ECO:0000313" key="2">
    <source>
        <dbReference type="EMBL" id="MCJ2543333.1"/>
    </source>
</evidence>
<dbReference type="Gene3D" id="2.120.10.30">
    <property type="entry name" value="TolB, C-terminal domain"/>
    <property type="match status" value="1"/>
</dbReference>
<evidence type="ECO:0000313" key="3">
    <source>
        <dbReference type="Proteomes" id="UP000830835"/>
    </source>
</evidence>
<sequence>MTLQQGTHAQALPRARTEQPFRVTSLANGLEHPWGMAFLPDGSILVTERPGRLRLVTANGLDPQPIAGVPEVVARGQGGLLDVVLHPEYDENGWIYLAYSAAETPGSTAAGTRVARARLGLEGLYDLEVIFDMARKTPAGQHFGARLAFDEDGLLYIATGDRGEPDRAQDLGDHAGKVLRLTDSGGIPADNPFVNQAGALPEVYTYGNRNIQGLTRHPETGAIWSHEHGPRGGDEINILAPGVNYGWPLISHGREYTGGPVGEGRSEAPGLASPLLHWTPSIAPSGMTFYTGEAFPEWQGNLFVGALAGQHLARLQLEGDQIVAEERLLEGAVGRIRDVRQGPDGLLYLLTDAPNGSLLRLEPAS</sequence>
<evidence type="ECO:0000259" key="1">
    <source>
        <dbReference type="Pfam" id="PF07995"/>
    </source>
</evidence>
<dbReference type="PANTHER" id="PTHR19328:SF75">
    <property type="entry name" value="ALDOSE SUGAR DEHYDROGENASE YLII"/>
    <property type="match status" value="1"/>
</dbReference>
<dbReference type="InterPro" id="IPR011041">
    <property type="entry name" value="Quinoprot_gluc/sorb_DH_b-prop"/>
</dbReference>
<dbReference type="SUPFAM" id="SSF50952">
    <property type="entry name" value="Soluble quinoprotein glucose dehydrogenase"/>
    <property type="match status" value="1"/>
</dbReference>
<dbReference type="PANTHER" id="PTHR19328">
    <property type="entry name" value="HEDGEHOG-INTERACTING PROTEIN"/>
    <property type="match status" value="1"/>
</dbReference>
<dbReference type="EMBL" id="JAFIRA010000026">
    <property type="protein sequence ID" value="MCJ2543333.1"/>
    <property type="molecule type" value="Genomic_DNA"/>
</dbReference>